<evidence type="ECO:0000313" key="1">
    <source>
        <dbReference type="EMBL" id="CAJ1402913.1"/>
    </source>
</evidence>
<evidence type="ECO:0000313" key="2">
    <source>
        <dbReference type="Proteomes" id="UP001178507"/>
    </source>
</evidence>
<reference evidence="1" key="1">
    <citation type="submission" date="2023-08" db="EMBL/GenBank/DDBJ databases">
        <authorList>
            <person name="Chen Y."/>
            <person name="Shah S."/>
            <person name="Dougan E. K."/>
            <person name="Thang M."/>
            <person name="Chan C."/>
        </authorList>
    </citation>
    <scope>NUCLEOTIDE SEQUENCE</scope>
</reference>
<dbReference type="AlphaFoldDB" id="A0AA36JDB0"/>
<accession>A0AA36JDB0</accession>
<keyword evidence="2" id="KW-1185">Reference proteome</keyword>
<proteinExistence type="predicted"/>
<name>A0AA36JDB0_9DINO</name>
<comment type="caution">
    <text evidence="1">The sequence shown here is derived from an EMBL/GenBank/DDBJ whole genome shotgun (WGS) entry which is preliminary data.</text>
</comment>
<protein>
    <submittedName>
        <fullName evidence="1">Uncharacterized protein</fullName>
    </submittedName>
</protein>
<organism evidence="1 2">
    <name type="scientific">Effrenium voratum</name>
    <dbReference type="NCBI Taxonomy" id="2562239"/>
    <lineage>
        <taxon>Eukaryota</taxon>
        <taxon>Sar</taxon>
        <taxon>Alveolata</taxon>
        <taxon>Dinophyceae</taxon>
        <taxon>Suessiales</taxon>
        <taxon>Symbiodiniaceae</taxon>
        <taxon>Effrenium</taxon>
    </lineage>
</organism>
<gene>
    <name evidence="1" type="ORF">EVOR1521_LOCUS25693</name>
</gene>
<dbReference type="Proteomes" id="UP001178507">
    <property type="component" value="Unassembled WGS sequence"/>
</dbReference>
<dbReference type="EMBL" id="CAUJNA010003472">
    <property type="protein sequence ID" value="CAJ1402913.1"/>
    <property type="molecule type" value="Genomic_DNA"/>
</dbReference>
<sequence length="129" mass="14354">MVAGGYPVSGCRPDQLQQQQQASTFGTLGPFLSSWTLTQVPRGLHWFATVPSGGYVEIEEFFLGCIRFSGHARAMDVGKIIQDQNWIIKSQGRFQGFVELELRKFREELQFVTNILANRASGIVTSASI</sequence>